<organism evidence="2 3">
    <name type="scientific">Methanoculleus receptaculi</name>
    <dbReference type="NCBI Taxonomy" id="394967"/>
    <lineage>
        <taxon>Archaea</taxon>
        <taxon>Methanobacteriati</taxon>
        <taxon>Methanobacteriota</taxon>
        <taxon>Stenosarchaea group</taxon>
        <taxon>Methanomicrobia</taxon>
        <taxon>Methanomicrobiales</taxon>
        <taxon>Methanomicrobiaceae</taxon>
        <taxon>Methanoculleus</taxon>
    </lineage>
</organism>
<dbReference type="GeneID" id="85733370"/>
<dbReference type="InterPro" id="IPR043826">
    <property type="entry name" value="DUF5803"/>
</dbReference>
<accession>A0AAX4FUQ7</accession>
<keyword evidence="1" id="KW-0472">Membrane</keyword>
<proteinExistence type="predicted"/>
<dbReference type="Pfam" id="PF19119">
    <property type="entry name" value="DUF5803"/>
    <property type="match status" value="1"/>
</dbReference>
<dbReference type="RefSeq" id="WP_318621130.1">
    <property type="nucleotide sequence ID" value="NZ_CP137642.1"/>
</dbReference>
<dbReference type="Proteomes" id="UP001305652">
    <property type="component" value="Chromosome"/>
</dbReference>
<keyword evidence="3" id="KW-1185">Reference proteome</keyword>
<keyword evidence="1" id="KW-0812">Transmembrane</keyword>
<dbReference type="KEGG" id="mrc:R6Y96_09395"/>
<feature type="transmembrane region" description="Helical" evidence="1">
    <location>
        <begin position="180"/>
        <end position="202"/>
    </location>
</feature>
<gene>
    <name evidence="2" type="ORF">R6Y96_09395</name>
</gene>
<keyword evidence="1" id="KW-1133">Transmembrane helix</keyword>
<dbReference type="EMBL" id="CP137642">
    <property type="protein sequence ID" value="WOX57495.1"/>
    <property type="molecule type" value="Genomic_DNA"/>
</dbReference>
<evidence type="ECO:0000313" key="2">
    <source>
        <dbReference type="EMBL" id="WOX57495.1"/>
    </source>
</evidence>
<sequence>MRTSSRDRRGHIIAALCLALILISAPAISAPAAAQEAVFQVLPDGTAYEASIEVSGDTYTLWTPGLLGERVPLQVEDLEVLGPMGPVEYREEGRGVITFPEGNYTISYRVPVRNNQLVAAFDTPYNVTVVLPPVFKVDNPLIGMVSTGGVVSPGPNETTEIAWEGARVVEVRFYTAEREILLTTFGTIWLAVAVVLVFPLLISRRRGGR</sequence>
<evidence type="ECO:0000256" key="1">
    <source>
        <dbReference type="SAM" id="Phobius"/>
    </source>
</evidence>
<name>A0AAX4FUQ7_9EURY</name>
<evidence type="ECO:0000313" key="3">
    <source>
        <dbReference type="Proteomes" id="UP001305652"/>
    </source>
</evidence>
<reference evidence="2 3" key="1">
    <citation type="submission" date="2023-10" db="EMBL/GenBank/DDBJ databases">
        <title>The complete genome sequence of Methanoculleus receptaculi DSM 18860.</title>
        <authorList>
            <person name="Lai S.-J."/>
            <person name="You Y.-T."/>
            <person name="Chen S.-C."/>
        </authorList>
    </citation>
    <scope>NUCLEOTIDE SEQUENCE [LARGE SCALE GENOMIC DNA]</scope>
    <source>
        <strain evidence="2 3">DSM 18860</strain>
    </source>
</reference>
<dbReference type="AlphaFoldDB" id="A0AAX4FUQ7"/>
<protein>
    <submittedName>
        <fullName evidence="2">DUF5803 family protein</fullName>
    </submittedName>
</protein>